<organism evidence="1 2">
    <name type="scientific">Campylobacter hominis (strain ATCC BAA-381 / DSM 21671 / CCUG 45161 / LMG 19568 / NCTC 13146 / CH001A)</name>
    <dbReference type="NCBI Taxonomy" id="360107"/>
    <lineage>
        <taxon>Bacteria</taxon>
        <taxon>Pseudomonadati</taxon>
        <taxon>Campylobacterota</taxon>
        <taxon>Epsilonproteobacteria</taxon>
        <taxon>Campylobacterales</taxon>
        <taxon>Campylobacteraceae</taxon>
        <taxon>Campylobacter</taxon>
    </lineage>
</organism>
<keyword evidence="2" id="KW-1185">Reference proteome</keyword>
<gene>
    <name evidence="1" type="ordered locus">CHAB381_0885</name>
</gene>
<dbReference type="STRING" id="360107.CHAB381_0885"/>
<name>A7I1Q6_CAMHC</name>
<evidence type="ECO:0000313" key="2">
    <source>
        <dbReference type="Proteomes" id="UP000002407"/>
    </source>
</evidence>
<proteinExistence type="predicted"/>
<protein>
    <submittedName>
        <fullName evidence="1">Uncharacterized protein</fullName>
    </submittedName>
</protein>
<dbReference type="HOGENOM" id="CLU_3325864_0_0_7"/>
<dbReference type="EMBL" id="CP000776">
    <property type="protein sequence ID" value="ABS51237.1"/>
    <property type="molecule type" value="Genomic_DNA"/>
</dbReference>
<sequence>MWNLKKSNFLIYNISHFYTDPNYLKFYINIRAKIGSTV</sequence>
<reference evidence="2" key="1">
    <citation type="submission" date="2007-07" db="EMBL/GenBank/DDBJ databases">
        <title>Complete genome sequence of Campylobacter hominis ATCC BAA-381, a commensal isolated from the human gastrointestinal tract.</title>
        <authorList>
            <person name="Fouts D.E."/>
            <person name="Mongodin E.F."/>
            <person name="Puiu D."/>
            <person name="Sebastian Y."/>
            <person name="Miller W.G."/>
            <person name="Mandrell R.E."/>
            <person name="Nelson K.E."/>
        </authorList>
    </citation>
    <scope>NUCLEOTIDE SEQUENCE [LARGE SCALE GENOMIC DNA]</scope>
    <source>
        <strain evidence="2">ATCC BAA-381 / LMG 19568 / NCTC 13146 / CH001A</strain>
    </source>
</reference>
<evidence type="ECO:0000313" key="1">
    <source>
        <dbReference type="EMBL" id="ABS51237.1"/>
    </source>
</evidence>
<accession>A7I1Q6</accession>
<dbReference type="KEGG" id="cha:CHAB381_0885"/>
<dbReference type="AlphaFoldDB" id="A7I1Q6"/>
<dbReference type="Proteomes" id="UP000002407">
    <property type="component" value="Chromosome"/>
</dbReference>